<gene>
    <name evidence="2" type="primary">ORF38892</name>
</gene>
<evidence type="ECO:0000256" key="1">
    <source>
        <dbReference type="SAM" id="SignalP"/>
    </source>
</evidence>
<dbReference type="EMBL" id="HACG01013391">
    <property type="protein sequence ID" value="CEK60256.1"/>
    <property type="molecule type" value="Transcribed_RNA"/>
</dbReference>
<dbReference type="AlphaFoldDB" id="A0A0B6YWZ8"/>
<feature type="signal peptide" evidence="1">
    <location>
        <begin position="1"/>
        <end position="21"/>
    </location>
</feature>
<organism evidence="2">
    <name type="scientific">Arion vulgaris</name>
    <dbReference type="NCBI Taxonomy" id="1028688"/>
    <lineage>
        <taxon>Eukaryota</taxon>
        <taxon>Metazoa</taxon>
        <taxon>Spiralia</taxon>
        <taxon>Lophotrochozoa</taxon>
        <taxon>Mollusca</taxon>
        <taxon>Gastropoda</taxon>
        <taxon>Heterobranchia</taxon>
        <taxon>Euthyneura</taxon>
        <taxon>Panpulmonata</taxon>
        <taxon>Eupulmonata</taxon>
        <taxon>Stylommatophora</taxon>
        <taxon>Helicina</taxon>
        <taxon>Arionoidea</taxon>
        <taxon>Arionidae</taxon>
        <taxon>Arion</taxon>
    </lineage>
</organism>
<accession>A0A0B6YWZ8</accession>
<reference evidence="2" key="1">
    <citation type="submission" date="2014-12" db="EMBL/GenBank/DDBJ databases">
        <title>Insight into the proteome of Arion vulgaris.</title>
        <authorList>
            <person name="Aradska J."/>
            <person name="Bulat T."/>
            <person name="Smidak R."/>
            <person name="Sarate P."/>
            <person name="Gangsoo J."/>
            <person name="Sialana F."/>
            <person name="Bilban M."/>
            <person name="Lubec G."/>
        </authorList>
    </citation>
    <scope>NUCLEOTIDE SEQUENCE</scope>
    <source>
        <tissue evidence="2">Skin</tissue>
    </source>
</reference>
<keyword evidence="1" id="KW-0732">Signal</keyword>
<name>A0A0B6YWZ8_9EUPU</name>
<protein>
    <submittedName>
        <fullName evidence="2">Uncharacterized protein</fullName>
    </submittedName>
</protein>
<feature type="chain" id="PRO_5002123581" evidence="1">
    <location>
        <begin position="22"/>
        <end position="138"/>
    </location>
</feature>
<evidence type="ECO:0000313" key="2">
    <source>
        <dbReference type="EMBL" id="CEK60256.1"/>
    </source>
</evidence>
<proteinExistence type="predicted"/>
<sequence>MMNHLMIKCAVLLIAFGSVTTISDLSIVKEYCEIILGQSQHDTSQCYEKPNSYMRDKSDKAIMIYLCCLGYFMDVSINYIPYLDEDFLVYLLELTNDRNLINIARFVVTCKSEDYLLFKTDFLHWNQTGRVVHECRAR</sequence>